<accession>A0AAE1L9X9</accession>
<reference evidence="2" key="2">
    <citation type="journal article" date="2023" name="BMC Genomics">
        <title>Pest status, molecular evolution, and epigenetic factors derived from the genome assembly of Frankliniella fusca, a thysanopteran phytovirus vector.</title>
        <authorList>
            <person name="Catto M.A."/>
            <person name="Labadie P.E."/>
            <person name="Jacobson A.L."/>
            <person name="Kennedy G.G."/>
            <person name="Srinivasan R."/>
            <person name="Hunt B.G."/>
        </authorList>
    </citation>
    <scope>NUCLEOTIDE SEQUENCE</scope>
    <source>
        <strain evidence="2">PL_HMW_Pooled</strain>
    </source>
</reference>
<sequence length="259" mass="28081">MPEGGGRESPTRYPTSAAPGGGVSQRLYPAQHRGPTGVKIRVSTEWRLIVRAGPCSFALCFSSHRDADGTPHPHRLGPLRPSALLTLLTHLEICWVSRPVPDPVRRAGAPVSHVCGVSFCRINELVRVPRRTPFACGQRLYSVCPIPNLLRPGARPDTHGLCVLPSLSCVLVASWSPCGHRPPHQAAFNESQAQADQPSGNIGEVKLYQKASVDRDRAVREEYGKISPGIPMVELKARRCPGNDSQGISVETQGLTWEA</sequence>
<name>A0AAE1L9X9_9NEOP</name>
<comment type="caution">
    <text evidence="2">The sequence shown here is derived from an EMBL/GenBank/DDBJ whole genome shotgun (WGS) entry which is preliminary data.</text>
</comment>
<dbReference type="AlphaFoldDB" id="A0AAE1L9X9"/>
<evidence type="ECO:0000313" key="2">
    <source>
        <dbReference type="EMBL" id="KAK3911853.1"/>
    </source>
</evidence>
<feature type="region of interest" description="Disordered" evidence="1">
    <location>
        <begin position="1"/>
        <end position="30"/>
    </location>
</feature>
<evidence type="ECO:0000313" key="3">
    <source>
        <dbReference type="Proteomes" id="UP001219518"/>
    </source>
</evidence>
<feature type="compositionally biased region" description="Basic and acidic residues" evidence="1">
    <location>
        <begin position="1"/>
        <end position="10"/>
    </location>
</feature>
<gene>
    <name evidence="2" type="ORF">KUF71_004533</name>
</gene>
<keyword evidence="3" id="KW-1185">Reference proteome</keyword>
<protein>
    <submittedName>
        <fullName evidence="2">Sensor protein ChvG</fullName>
    </submittedName>
</protein>
<organism evidence="2 3">
    <name type="scientific">Frankliniella fusca</name>
    <dbReference type="NCBI Taxonomy" id="407009"/>
    <lineage>
        <taxon>Eukaryota</taxon>
        <taxon>Metazoa</taxon>
        <taxon>Ecdysozoa</taxon>
        <taxon>Arthropoda</taxon>
        <taxon>Hexapoda</taxon>
        <taxon>Insecta</taxon>
        <taxon>Pterygota</taxon>
        <taxon>Neoptera</taxon>
        <taxon>Paraneoptera</taxon>
        <taxon>Thysanoptera</taxon>
        <taxon>Terebrantia</taxon>
        <taxon>Thripoidea</taxon>
        <taxon>Thripidae</taxon>
        <taxon>Frankliniella</taxon>
    </lineage>
</organism>
<dbReference type="EMBL" id="JAHWGI010000287">
    <property type="protein sequence ID" value="KAK3911853.1"/>
    <property type="molecule type" value="Genomic_DNA"/>
</dbReference>
<evidence type="ECO:0000256" key="1">
    <source>
        <dbReference type="SAM" id="MobiDB-lite"/>
    </source>
</evidence>
<reference evidence="2" key="1">
    <citation type="submission" date="2021-07" db="EMBL/GenBank/DDBJ databases">
        <authorList>
            <person name="Catto M.A."/>
            <person name="Jacobson A."/>
            <person name="Kennedy G."/>
            <person name="Labadie P."/>
            <person name="Hunt B.G."/>
            <person name="Srinivasan R."/>
        </authorList>
    </citation>
    <scope>NUCLEOTIDE SEQUENCE</scope>
    <source>
        <strain evidence="2">PL_HMW_Pooled</strain>
        <tissue evidence="2">Head</tissue>
    </source>
</reference>
<proteinExistence type="predicted"/>
<dbReference type="Proteomes" id="UP001219518">
    <property type="component" value="Unassembled WGS sequence"/>
</dbReference>